<gene>
    <name evidence="6 11" type="primary">era</name>
    <name evidence="11" type="ORF">HXK24_03675</name>
</gene>
<feature type="region of interest" description="G4" evidence="7">
    <location>
        <begin position="136"/>
        <end position="139"/>
    </location>
</feature>
<evidence type="ECO:0000256" key="4">
    <source>
        <dbReference type="ARBA" id="ARBA00022884"/>
    </source>
</evidence>
<evidence type="ECO:0000313" key="11">
    <source>
        <dbReference type="EMBL" id="MBF4802906.1"/>
    </source>
</evidence>
<dbReference type="InterPro" id="IPR004044">
    <property type="entry name" value="KH_dom_type_2"/>
</dbReference>
<keyword evidence="6" id="KW-0963">Cytoplasm</keyword>
<evidence type="ECO:0000259" key="10">
    <source>
        <dbReference type="PROSITE" id="PS51713"/>
    </source>
</evidence>
<feature type="region of interest" description="G5" evidence="7">
    <location>
        <begin position="165"/>
        <end position="167"/>
    </location>
</feature>
<dbReference type="NCBIfam" id="NF000908">
    <property type="entry name" value="PRK00089.1"/>
    <property type="match status" value="1"/>
</dbReference>
<dbReference type="Pfam" id="PF01926">
    <property type="entry name" value="MMR_HSR1"/>
    <property type="match status" value="1"/>
</dbReference>
<keyword evidence="6" id="KW-1003">Cell membrane</keyword>
<feature type="domain" description="KH type-2" evidence="9">
    <location>
        <begin position="217"/>
        <end position="294"/>
    </location>
</feature>
<dbReference type="InterPro" id="IPR015946">
    <property type="entry name" value="KH_dom-like_a/b"/>
</dbReference>
<dbReference type="GO" id="GO:0003924">
    <property type="term" value="F:GTPase activity"/>
    <property type="evidence" value="ECO:0007669"/>
    <property type="project" value="UniProtKB-UniRule"/>
</dbReference>
<keyword evidence="6" id="KW-0699">rRNA-binding</keyword>
<dbReference type="InterPro" id="IPR005225">
    <property type="entry name" value="Small_GTP-bd"/>
</dbReference>
<evidence type="ECO:0000256" key="7">
    <source>
        <dbReference type="PROSITE-ProRule" id="PRU01050"/>
    </source>
</evidence>
<evidence type="ECO:0000256" key="8">
    <source>
        <dbReference type="RuleBase" id="RU003761"/>
    </source>
</evidence>
<evidence type="ECO:0000256" key="6">
    <source>
        <dbReference type="HAMAP-Rule" id="MF_00367"/>
    </source>
</evidence>
<proteinExistence type="inferred from homology"/>
<evidence type="ECO:0000256" key="2">
    <source>
        <dbReference type="ARBA" id="ARBA00020484"/>
    </source>
</evidence>
<dbReference type="Proteomes" id="UP000787322">
    <property type="component" value="Unassembled WGS sequence"/>
</dbReference>
<feature type="region of interest" description="G1" evidence="7">
    <location>
        <begin position="26"/>
        <end position="33"/>
    </location>
</feature>
<comment type="caution">
    <text evidence="11">The sequence shown here is derived from an EMBL/GenBank/DDBJ whole genome shotgun (WGS) entry which is preliminary data.</text>
</comment>
<evidence type="ECO:0000313" key="12">
    <source>
        <dbReference type="Proteomes" id="UP000787322"/>
    </source>
</evidence>
<keyword evidence="6" id="KW-0472">Membrane</keyword>
<dbReference type="PRINTS" id="PR00326">
    <property type="entry name" value="GTP1OBG"/>
</dbReference>
<dbReference type="GO" id="GO:0000028">
    <property type="term" value="P:ribosomal small subunit assembly"/>
    <property type="evidence" value="ECO:0007669"/>
    <property type="project" value="TreeGrafter"/>
</dbReference>
<dbReference type="Gene3D" id="3.30.300.20">
    <property type="match status" value="1"/>
</dbReference>
<dbReference type="PROSITE" id="PS51713">
    <property type="entry name" value="G_ERA"/>
    <property type="match status" value="1"/>
</dbReference>
<dbReference type="GO" id="GO:0005829">
    <property type="term" value="C:cytosol"/>
    <property type="evidence" value="ECO:0007669"/>
    <property type="project" value="TreeGrafter"/>
</dbReference>
<dbReference type="SUPFAM" id="SSF52540">
    <property type="entry name" value="P-loop containing nucleoside triphosphate hydrolases"/>
    <property type="match status" value="1"/>
</dbReference>
<dbReference type="GO" id="GO:0005525">
    <property type="term" value="F:GTP binding"/>
    <property type="evidence" value="ECO:0007669"/>
    <property type="project" value="UniProtKB-UniRule"/>
</dbReference>
<dbReference type="PROSITE" id="PS50823">
    <property type="entry name" value="KH_TYPE_2"/>
    <property type="match status" value="1"/>
</dbReference>
<feature type="region of interest" description="G2" evidence="7">
    <location>
        <begin position="52"/>
        <end position="56"/>
    </location>
</feature>
<keyword evidence="4 6" id="KW-0694">RNA-binding</keyword>
<accession>A0A9D5X3J0</accession>
<organism evidence="11 12">
    <name type="scientific">Lancefieldella parvula</name>
    <dbReference type="NCBI Taxonomy" id="1382"/>
    <lineage>
        <taxon>Bacteria</taxon>
        <taxon>Bacillati</taxon>
        <taxon>Actinomycetota</taxon>
        <taxon>Coriobacteriia</taxon>
        <taxon>Coriobacteriales</taxon>
        <taxon>Atopobiaceae</taxon>
        <taxon>Lancefieldella</taxon>
    </lineage>
</organism>
<dbReference type="PANTHER" id="PTHR42698:SF1">
    <property type="entry name" value="GTPASE ERA, MITOCHONDRIAL"/>
    <property type="match status" value="1"/>
</dbReference>
<evidence type="ECO:0000256" key="3">
    <source>
        <dbReference type="ARBA" id="ARBA00022741"/>
    </source>
</evidence>
<keyword evidence="5 6" id="KW-0342">GTP-binding</keyword>
<keyword evidence="6" id="KW-0690">Ribosome biogenesis</keyword>
<dbReference type="CDD" id="cd22534">
    <property type="entry name" value="KH-II_Era"/>
    <property type="match status" value="1"/>
</dbReference>
<keyword evidence="3 6" id="KW-0547">Nucleotide-binding</keyword>
<dbReference type="GO" id="GO:0043024">
    <property type="term" value="F:ribosomal small subunit binding"/>
    <property type="evidence" value="ECO:0007669"/>
    <property type="project" value="TreeGrafter"/>
</dbReference>
<comment type="similarity">
    <text evidence="1 6 7 8">Belongs to the TRAFAC class TrmE-Era-EngA-EngB-Septin-like GTPase superfamily. Era GTPase family.</text>
</comment>
<evidence type="ECO:0000256" key="1">
    <source>
        <dbReference type="ARBA" id="ARBA00007921"/>
    </source>
</evidence>
<dbReference type="InterPro" id="IPR005662">
    <property type="entry name" value="GTPase_Era-like"/>
</dbReference>
<name>A0A9D5X3J0_9ACTN</name>
<feature type="domain" description="Era-type G" evidence="10">
    <location>
        <begin position="18"/>
        <end position="186"/>
    </location>
</feature>
<dbReference type="HAMAP" id="MF_00367">
    <property type="entry name" value="GTPase_Era"/>
    <property type="match status" value="1"/>
</dbReference>
<dbReference type="CDD" id="cd04163">
    <property type="entry name" value="Era"/>
    <property type="match status" value="1"/>
</dbReference>
<dbReference type="InterPro" id="IPR027417">
    <property type="entry name" value="P-loop_NTPase"/>
</dbReference>
<dbReference type="Gene3D" id="3.40.50.300">
    <property type="entry name" value="P-loop containing nucleotide triphosphate hydrolases"/>
    <property type="match status" value="1"/>
</dbReference>
<comment type="subcellular location">
    <subcellularLocation>
        <location evidence="6">Cytoplasm</location>
    </subcellularLocation>
    <subcellularLocation>
        <location evidence="6">Cell membrane</location>
        <topology evidence="6">Peripheral membrane protein</topology>
    </subcellularLocation>
</comment>
<dbReference type="PANTHER" id="PTHR42698">
    <property type="entry name" value="GTPASE ERA"/>
    <property type="match status" value="1"/>
</dbReference>
<feature type="binding site" evidence="6">
    <location>
        <begin position="26"/>
        <end position="33"/>
    </location>
    <ligand>
        <name>GTP</name>
        <dbReference type="ChEBI" id="CHEBI:37565"/>
    </ligand>
</feature>
<dbReference type="InterPro" id="IPR030388">
    <property type="entry name" value="G_ERA_dom"/>
</dbReference>
<dbReference type="GO" id="GO:0005886">
    <property type="term" value="C:plasma membrane"/>
    <property type="evidence" value="ECO:0007669"/>
    <property type="project" value="UniProtKB-SubCell"/>
</dbReference>
<comment type="function">
    <text evidence="6">An essential GTPase that binds both GDP and GTP, with rapid nucleotide exchange. Plays a role in 16S rRNA processing and 30S ribosomal subunit biogenesis and possibly also in cell cycle regulation and energy metabolism.</text>
</comment>
<dbReference type="GO" id="GO:0070181">
    <property type="term" value="F:small ribosomal subunit rRNA binding"/>
    <property type="evidence" value="ECO:0007669"/>
    <property type="project" value="UniProtKB-UniRule"/>
</dbReference>
<dbReference type="SUPFAM" id="SSF54814">
    <property type="entry name" value="Prokaryotic type KH domain (KH-domain type II)"/>
    <property type="match status" value="1"/>
</dbReference>
<dbReference type="NCBIfam" id="TIGR00436">
    <property type="entry name" value="era"/>
    <property type="match status" value="1"/>
</dbReference>
<sequence length="312" mass="34085">MTANSVSENTTSETTPFRSGFVALVGRPSVGKSTLLNACMGQKVAIASPVAQTTRRRFRAVVNGDNSQLVIVDTPGLHKPKDALGKELNKAALGELNDADVIAFLIDATKPVGRGDEWVANHVEQAHADFKLLVITKADIATPEQVAEQLEAAQALAHFDDVLVVSAPEDFNIQAFIALVSEHLPEGPMWFPEDMETDALPEDLVAEFVREKLLLNLRQEVPHSVAVVCDSYEVATDGHLSISATILVEREGQKGIVVGQGGSMIKRVGVEARKDLEKLFGRKVYLDLQVRVQPLWRRDANEIKRLGYSTED</sequence>
<evidence type="ECO:0000256" key="5">
    <source>
        <dbReference type="ARBA" id="ARBA00023134"/>
    </source>
</evidence>
<feature type="binding site" evidence="6">
    <location>
        <begin position="136"/>
        <end position="139"/>
    </location>
    <ligand>
        <name>GTP</name>
        <dbReference type="ChEBI" id="CHEBI:37565"/>
    </ligand>
</feature>
<dbReference type="Pfam" id="PF07650">
    <property type="entry name" value="KH_2"/>
    <property type="match status" value="1"/>
</dbReference>
<evidence type="ECO:0000259" key="9">
    <source>
        <dbReference type="PROSITE" id="PS50823"/>
    </source>
</evidence>
<dbReference type="InterPro" id="IPR009019">
    <property type="entry name" value="KH_sf_prok-type"/>
</dbReference>
<feature type="region of interest" description="G3" evidence="7">
    <location>
        <begin position="73"/>
        <end position="76"/>
    </location>
</feature>
<comment type="subunit">
    <text evidence="6">Monomer.</text>
</comment>
<protein>
    <recommendedName>
        <fullName evidence="2 6">GTPase Era</fullName>
    </recommendedName>
</protein>
<reference evidence="11" key="1">
    <citation type="submission" date="2020-04" db="EMBL/GenBank/DDBJ databases">
        <title>Deep metagenomics examines the oral microbiome during advanced dental caries in children, revealing novel taxa and co-occurrences with host molecules.</title>
        <authorList>
            <person name="Baker J.L."/>
            <person name="Morton J.T."/>
            <person name="Dinis M."/>
            <person name="Alvarez R."/>
            <person name="Tran N.C."/>
            <person name="Knight R."/>
            <person name="Edlund A."/>
        </authorList>
    </citation>
    <scope>NUCLEOTIDE SEQUENCE</scope>
    <source>
        <strain evidence="11">JCVI_3_bin.11</strain>
    </source>
</reference>
<dbReference type="AlphaFoldDB" id="A0A9D5X3J0"/>
<dbReference type="EMBL" id="JABZGU010000068">
    <property type="protein sequence ID" value="MBF4802906.1"/>
    <property type="molecule type" value="Genomic_DNA"/>
</dbReference>
<feature type="binding site" evidence="6">
    <location>
        <begin position="73"/>
        <end position="77"/>
    </location>
    <ligand>
        <name>GTP</name>
        <dbReference type="ChEBI" id="CHEBI:37565"/>
    </ligand>
</feature>
<dbReference type="InterPro" id="IPR006073">
    <property type="entry name" value="GTP-bd"/>
</dbReference>
<dbReference type="NCBIfam" id="TIGR00231">
    <property type="entry name" value="small_GTP"/>
    <property type="match status" value="1"/>
</dbReference>